<protein>
    <submittedName>
        <fullName evidence="2">Uncharacterized protein</fullName>
    </submittedName>
</protein>
<evidence type="ECO:0000313" key="2">
    <source>
        <dbReference type="EMBL" id="KAK3494454.1"/>
    </source>
</evidence>
<dbReference type="AlphaFoldDB" id="A0AAJ0I9M4"/>
<feature type="compositionally biased region" description="Polar residues" evidence="1">
    <location>
        <begin position="138"/>
        <end position="151"/>
    </location>
</feature>
<feature type="compositionally biased region" description="Basic and acidic residues" evidence="1">
    <location>
        <begin position="34"/>
        <end position="45"/>
    </location>
</feature>
<dbReference type="RefSeq" id="XP_062693883.1">
    <property type="nucleotide sequence ID" value="XM_062831825.1"/>
</dbReference>
<feature type="region of interest" description="Disordered" evidence="1">
    <location>
        <begin position="32"/>
        <end position="73"/>
    </location>
</feature>
<proteinExistence type="predicted"/>
<reference evidence="2 3" key="1">
    <citation type="journal article" date="2023" name="Mol. Phylogenet. Evol.">
        <title>Genome-scale phylogeny and comparative genomics of the fungal order Sordariales.</title>
        <authorList>
            <person name="Hensen N."/>
            <person name="Bonometti L."/>
            <person name="Westerberg I."/>
            <person name="Brannstrom I.O."/>
            <person name="Guillou S."/>
            <person name="Cros-Aarteil S."/>
            <person name="Calhoun S."/>
            <person name="Haridas S."/>
            <person name="Kuo A."/>
            <person name="Mondo S."/>
            <person name="Pangilinan J."/>
            <person name="Riley R."/>
            <person name="LaButti K."/>
            <person name="Andreopoulos B."/>
            <person name="Lipzen A."/>
            <person name="Chen C."/>
            <person name="Yan M."/>
            <person name="Daum C."/>
            <person name="Ng V."/>
            <person name="Clum A."/>
            <person name="Steindorff A."/>
            <person name="Ohm R.A."/>
            <person name="Martin F."/>
            <person name="Silar P."/>
            <person name="Natvig D.O."/>
            <person name="Lalanne C."/>
            <person name="Gautier V."/>
            <person name="Ament-Velasquez S.L."/>
            <person name="Kruys A."/>
            <person name="Hutchinson M.I."/>
            <person name="Powell A.J."/>
            <person name="Barry K."/>
            <person name="Miller A.N."/>
            <person name="Grigoriev I.V."/>
            <person name="Debuchy R."/>
            <person name="Gladieux P."/>
            <person name="Hiltunen Thoren M."/>
            <person name="Johannesson H."/>
        </authorList>
    </citation>
    <scope>NUCLEOTIDE SEQUENCE [LARGE SCALE GENOMIC DNA]</scope>
    <source>
        <strain evidence="2 3">FGSC 10403</strain>
    </source>
</reference>
<feature type="region of interest" description="Disordered" evidence="1">
    <location>
        <begin position="105"/>
        <end position="124"/>
    </location>
</feature>
<evidence type="ECO:0000313" key="3">
    <source>
        <dbReference type="Proteomes" id="UP001285908"/>
    </source>
</evidence>
<name>A0AAJ0I9M4_9PEZI</name>
<feature type="region of interest" description="Disordered" evidence="1">
    <location>
        <begin position="138"/>
        <end position="200"/>
    </location>
</feature>
<gene>
    <name evidence="2" type="ORF">B0T23DRAFT_108666</name>
</gene>
<dbReference type="Proteomes" id="UP001285908">
    <property type="component" value="Unassembled WGS sequence"/>
</dbReference>
<feature type="compositionally biased region" description="Basic residues" evidence="1">
    <location>
        <begin position="187"/>
        <end position="196"/>
    </location>
</feature>
<evidence type="ECO:0000256" key="1">
    <source>
        <dbReference type="SAM" id="MobiDB-lite"/>
    </source>
</evidence>
<dbReference type="GeneID" id="87869447"/>
<keyword evidence="3" id="KW-1185">Reference proteome</keyword>
<dbReference type="EMBL" id="JAULSX010000003">
    <property type="protein sequence ID" value="KAK3494454.1"/>
    <property type="molecule type" value="Genomic_DNA"/>
</dbReference>
<sequence length="228" mass="25218">MEQSERSASPAFLKHARPADFARCRNMARRALKTKADGETRHFPSKEALPQCTVGAPLGSQRPTRRGQGSPLAGPALFRHPPCTAPDIHHPRCFPLCRPHQPEVIPRRGPLNTHRPPRPNPSLLLPCEATKVTCTPHHSQFIPLSNGQRQPGSLEIPRSGPGDPPPFSRQSTQLKRPKPSSHPTVSCRRRPGHRHLSGQPTLHYQTPAFLSSDLPRAQPTRLHITIGI</sequence>
<accession>A0AAJ0I9M4</accession>
<organism evidence="2 3">
    <name type="scientific">Neurospora hispaniola</name>
    <dbReference type="NCBI Taxonomy" id="588809"/>
    <lineage>
        <taxon>Eukaryota</taxon>
        <taxon>Fungi</taxon>
        <taxon>Dikarya</taxon>
        <taxon>Ascomycota</taxon>
        <taxon>Pezizomycotina</taxon>
        <taxon>Sordariomycetes</taxon>
        <taxon>Sordariomycetidae</taxon>
        <taxon>Sordariales</taxon>
        <taxon>Sordariaceae</taxon>
        <taxon>Neurospora</taxon>
    </lineage>
</organism>
<comment type="caution">
    <text evidence="2">The sequence shown here is derived from an EMBL/GenBank/DDBJ whole genome shotgun (WGS) entry which is preliminary data.</text>
</comment>